<feature type="transmembrane region" description="Helical" evidence="1">
    <location>
        <begin position="138"/>
        <end position="156"/>
    </location>
</feature>
<evidence type="ECO:0000313" key="4">
    <source>
        <dbReference type="Proteomes" id="UP000654279"/>
    </source>
</evidence>
<dbReference type="InterPro" id="IPR021878">
    <property type="entry name" value="TgpA_N"/>
</dbReference>
<evidence type="ECO:0000259" key="2">
    <source>
        <dbReference type="SMART" id="SM00460"/>
    </source>
</evidence>
<proteinExistence type="predicted"/>
<dbReference type="PANTHER" id="PTHR42736:SF1">
    <property type="entry name" value="PROTEIN-GLUTAMINE GAMMA-GLUTAMYLTRANSFERASE"/>
    <property type="match status" value="1"/>
</dbReference>
<dbReference type="Proteomes" id="UP000654279">
    <property type="component" value="Unassembled WGS sequence"/>
</dbReference>
<dbReference type="InterPro" id="IPR038765">
    <property type="entry name" value="Papain-like_cys_pep_sf"/>
</dbReference>
<dbReference type="RefSeq" id="WP_249285770.1">
    <property type="nucleotide sequence ID" value="NZ_JACRSO010000005.1"/>
</dbReference>
<feature type="transmembrane region" description="Helical" evidence="1">
    <location>
        <begin position="619"/>
        <end position="641"/>
    </location>
</feature>
<gene>
    <name evidence="3" type="ORF">H8699_11235</name>
</gene>
<keyword evidence="1" id="KW-0472">Membrane</keyword>
<keyword evidence="1" id="KW-1133">Transmembrane helix</keyword>
<protein>
    <submittedName>
        <fullName evidence="3">Transglutaminase domain-containing protein</fullName>
    </submittedName>
</protein>
<dbReference type="SMART" id="SM00460">
    <property type="entry name" value="TGc"/>
    <property type="match status" value="1"/>
</dbReference>
<dbReference type="Gene3D" id="3.10.620.30">
    <property type="match status" value="1"/>
</dbReference>
<feature type="transmembrane region" description="Helical" evidence="1">
    <location>
        <begin position="197"/>
        <end position="214"/>
    </location>
</feature>
<dbReference type="EMBL" id="JACRSO010000005">
    <property type="protein sequence ID" value="MBC8530003.1"/>
    <property type="molecule type" value="Genomic_DNA"/>
</dbReference>
<reference evidence="3" key="1">
    <citation type="submission" date="2020-08" db="EMBL/GenBank/DDBJ databases">
        <title>Genome public.</title>
        <authorList>
            <person name="Liu C."/>
            <person name="Sun Q."/>
        </authorList>
    </citation>
    <scope>NUCLEOTIDE SEQUENCE</scope>
    <source>
        <strain evidence="3">NSJ-44</strain>
    </source>
</reference>
<dbReference type="InterPro" id="IPR052901">
    <property type="entry name" value="Bact_TGase-like"/>
</dbReference>
<dbReference type="AlphaFoldDB" id="A0A926D1G0"/>
<comment type="caution">
    <text evidence="3">The sequence shown here is derived from an EMBL/GenBank/DDBJ whole genome shotgun (WGS) entry which is preliminary data.</text>
</comment>
<evidence type="ECO:0000256" key="1">
    <source>
        <dbReference type="SAM" id="Phobius"/>
    </source>
</evidence>
<dbReference type="SUPFAM" id="SSF54001">
    <property type="entry name" value="Cysteine proteinases"/>
    <property type="match status" value="1"/>
</dbReference>
<dbReference type="PANTHER" id="PTHR42736">
    <property type="entry name" value="PROTEIN-GLUTAMINE GAMMA-GLUTAMYLTRANSFERASE"/>
    <property type="match status" value="1"/>
</dbReference>
<keyword evidence="1" id="KW-0812">Transmembrane</keyword>
<feature type="transmembrane region" description="Helical" evidence="1">
    <location>
        <begin position="37"/>
        <end position="57"/>
    </location>
</feature>
<organism evidence="3 4">
    <name type="scientific">Luoshenia tenuis</name>
    <dbReference type="NCBI Taxonomy" id="2763654"/>
    <lineage>
        <taxon>Bacteria</taxon>
        <taxon>Bacillati</taxon>
        <taxon>Bacillota</taxon>
        <taxon>Clostridia</taxon>
        <taxon>Christensenellales</taxon>
        <taxon>Christensenellaceae</taxon>
        <taxon>Luoshenia</taxon>
    </lineage>
</organism>
<accession>A0A926D1G0</accession>
<feature type="domain" description="Transglutaminase-like" evidence="2">
    <location>
        <begin position="500"/>
        <end position="570"/>
    </location>
</feature>
<sequence>MRMRDRLCHLLLDGGMAALFAAYLSSAAFTYLQLETVFWQVLAIALLAAVAFSLLFYNGKTTGITLAAAALITLGAYLFLPGAQAYLAGFFGQLGTFMAFVLGGVSRLEAGDTFTFVCIATALLTLPVWLLQYKFKKVRYLPLFILAVVTVFFFALHERAQLPPLWPLLIALCYQFIRAGGEARDYASPQKSLKLRLAALLTAVAVSGLGLFFLPGDTSAWRSQGFRDLVANVNDLLNTYGNFTEPRTSFSMAQMGFQPLEHRLGGPISPSDDDVMVVNATREVYLRGNVLDYYTGQAWEHAAPANRIRLSQYWNKQEQSDVFGLALPDYTLLSRFPSSRSIDTVNIEVRTTSSGPSTLFAPSRLISLDPADRSEVVPYFNTVSEVFATKDVPFGTEYAMKGYEITRSNPYFDEFMAYVYDEKGDQLAPMDPELEQYYLQLPDNLPTTVYLHAQEAIGYQENTLNPYEKAQALERYLQENFTYALDVPYPPEDEDFVSFFLEDGRGYCTYFASAMTLMARSLGLPARYVEGFALPRAESIQDYAVTNRNAHAWTEVYFDSVGWVTFDPTPPDWASFVEDLLPQTGEAFTLPDQYGDGNYVPIEIEDTGKLEQDEEDMTLPLMIAAAALVLALGLYMSYCYLRTRRNFIRRRAKGWDAAFIAGYQDLQRLLRILGLEREKGESDLKQASRADARLLLEDVKVADAALTATRLLLSPYACDEQDFESMMDVRDALAAYLIHARGRWYYLLHRILGLPLPGALRRRRSRRHGA</sequence>
<evidence type="ECO:0000313" key="3">
    <source>
        <dbReference type="EMBL" id="MBC8530003.1"/>
    </source>
</evidence>
<feature type="transmembrane region" description="Helical" evidence="1">
    <location>
        <begin position="113"/>
        <end position="132"/>
    </location>
</feature>
<feature type="transmembrane region" description="Helical" evidence="1">
    <location>
        <begin position="64"/>
        <end position="80"/>
    </location>
</feature>
<dbReference type="Pfam" id="PF11992">
    <property type="entry name" value="TgpA_N"/>
    <property type="match status" value="1"/>
</dbReference>
<keyword evidence="4" id="KW-1185">Reference proteome</keyword>
<name>A0A926D1G0_9FIRM</name>
<dbReference type="InterPro" id="IPR002931">
    <property type="entry name" value="Transglutaminase-like"/>
</dbReference>
<dbReference type="Pfam" id="PF01841">
    <property type="entry name" value="Transglut_core"/>
    <property type="match status" value="1"/>
</dbReference>